<evidence type="ECO:0000256" key="8">
    <source>
        <dbReference type="ARBA" id="ARBA00022975"/>
    </source>
</evidence>
<comment type="catalytic activity">
    <reaction evidence="12">
        <text>dCMP + ATP = dCDP + ADP</text>
        <dbReference type="Rhea" id="RHEA:25094"/>
        <dbReference type="ChEBI" id="CHEBI:30616"/>
        <dbReference type="ChEBI" id="CHEBI:57566"/>
        <dbReference type="ChEBI" id="CHEBI:58593"/>
        <dbReference type="ChEBI" id="CHEBI:456216"/>
        <dbReference type="EC" id="2.7.4.14"/>
    </reaction>
</comment>
<evidence type="ECO:0000259" key="16">
    <source>
        <dbReference type="Pfam" id="PF02223"/>
    </source>
</evidence>
<comment type="catalytic activity">
    <reaction evidence="11">
        <text>CMP + ATP = CDP + ADP</text>
        <dbReference type="Rhea" id="RHEA:11600"/>
        <dbReference type="ChEBI" id="CHEBI:30616"/>
        <dbReference type="ChEBI" id="CHEBI:58069"/>
        <dbReference type="ChEBI" id="CHEBI:60377"/>
        <dbReference type="ChEBI" id="CHEBI:456216"/>
        <dbReference type="EC" id="2.7.4.14"/>
    </reaction>
</comment>
<reference evidence="17" key="3">
    <citation type="submission" date="2025-09" db="UniProtKB">
        <authorList>
            <consortium name="Ensembl"/>
        </authorList>
    </citation>
    <scope>IDENTIFICATION</scope>
</reference>
<keyword evidence="9" id="KW-0175">Coiled coil</keyword>
<name>A0A671YWW9_SPAAU</name>
<gene>
    <name evidence="17" type="primary">CMPK2</name>
    <name evidence="17" type="synonym">cmpk2</name>
</gene>
<dbReference type="OrthoDB" id="425602at2759"/>
<evidence type="ECO:0000256" key="2">
    <source>
        <dbReference type="ARBA" id="ARBA00009776"/>
    </source>
</evidence>
<dbReference type="FunFam" id="3.40.50.300:FF:001133">
    <property type="entry name" value="UMP-CMP kinase 2, mitochondrial"/>
    <property type="match status" value="1"/>
</dbReference>
<comment type="subcellular location">
    <subcellularLocation>
        <location evidence="1">Mitochondrion</location>
    </subcellularLocation>
</comment>
<proteinExistence type="inferred from homology"/>
<evidence type="ECO:0000256" key="14">
    <source>
        <dbReference type="ARBA" id="ARBA00070686"/>
    </source>
</evidence>
<dbReference type="InterPro" id="IPR027417">
    <property type="entry name" value="P-loop_NTPase"/>
</dbReference>
<keyword evidence="10" id="KW-0496">Mitochondrion</keyword>
<dbReference type="AlphaFoldDB" id="A0A671YWW9"/>
<keyword evidence="5" id="KW-0418">Kinase</keyword>
<dbReference type="GeneID" id="115566458"/>
<dbReference type="GO" id="GO:0004798">
    <property type="term" value="F:dTMP kinase activity"/>
    <property type="evidence" value="ECO:0007669"/>
    <property type="project" value="TreeGrafter"/>
</dbReference>
<feature type="domain" description="Thymidylate kinase-like" evidence="16">
    <location>
        <begin position="223"/>
        <end position="403"/>
    </location>
</feature>
<keyword evidence="18" id="KW-1185">Reference proteome</keyword>
<dbReference type="EC" id="2.7.4.14" evidence="13"/>
<protein>
    <recommendedName>
        <fullName evidence="14">UMP-CMP kinase 2, mitochondrial</fullName>
        <ecNumber evidence="13">2.7.4.14</ecNumber>
    </recommendedName>
    <alternativeName>
        <fullName evidence="15">Nucleoside-diphosphate kinase</fullName>
    </alternativeName>
</protein>
<accession>A0A671YWW9</accession>
<dbReference type="GeneTree" id="ENSGT00940000154030"/>
<dbReference type="InParanoid" id="A0A671YWW9"/>
<keyword evidence="6" id="KW-0067">ATP-binding</keyword>
<evidence type="ECO:0000256" key="15">
    <source>
        <dbReference type="ARBA" id="ARBA00076149"/>
    </source>
</evidence>
<evidence type="ECO:0000256" key="9">
    <source>
        <dbReference type="ARBA" id="ARBA00023054"/>
    </source>
</evidence>
<reference evidence="17" key="2">
    <citation type="submission" date="2025-08" db="UniProtKB">
        <authorList>
            <consortium name="Ensembl"/>
        </authorList>
    </citation>
    <scope>IDENTIFICATION</scope>
</reference>
<dbReference type="Gene3D" id="3.40.50.300">
    <property type="entry name" value="P-loop containing nucleotide triphosphate hydrolases"/>
    <property type="match status" value="1"/>
</dbReference>
<evidence type="ECO:0000256" key="3">
    <source>
        <dbReference type="ARBA" id="ARBA00022679"/>
    </source>
</evidence>
<dbReference type="GO" id="GO:0005739">
    <property type="term" value="C:mitochondrion"/>
    <property type="evidence" value="ECO:0007669"/>
    <property type="project" value="UniProtKB-SubCell"/>
</dbReference>
<evidence type="ECO:0000313" key="18">
    <source>
        <dbReference type="Proteomes" id="UP000472265"/>
    </source>
</evidence>
<evidence type="ECO:0000256" key="12">
    <source>
        <dbReference type="ARBA" id="ARBA00051598"/>
    </source>
</evidence>
<dbReference type="GO" id="GO:0006235">
    <property type="term" value="P:dTTP biosynthetic process"/>
    <property type="evidence" value="ECO:0007669"/>
    <property type="project" value="TreeGrafter"/>
</dbReference>
<sequence length="414" mass="46598">MARRAMSLLPQWSSRMFSLELDGASFYFSLQEKHRGGEVPRVFRRVQPCDRCYSVLVCSSDRIRRAKFYWELKDKLLRDLPPDCDVSPMSSFLPNVKDSVISGFFLKDSSQSSEGLLRDLIRHDPVLVCSYLRGGDGQLWTQHLWSGPDSQRSQQYFVVPSEAPQSHPATLNIINSDVFYSFEEAREVMRKCGDIIPEAASVMELLPSGAEARGKPDFPVIVIEGLDATGKTTLTESLRDSLGATLLRSPPQCLSPLRARFDREPPLIRRAFYALGNYITAEQVGQQGMKTPVIVDRFWHSTAAYAIATAVSGPVCNLPAEGSEVYRWPSDLLQPSLVVVLTLDPEERRRRLRDRGQGKTEEEQELDHNQLFRLKVEEAYRRISGPACVTVDAGPSADQVLQQVQLLIRGKCHL</sequence>
<dbReference type="GO" id="GO:0006233">
    <property type="term" value="P:dTDP biosynthetic process"/>
    <property type="evidence" value="ECO:0007669"/>
    <property type="project" value="TreeGrafter"/>
</dbReference>
<dbReference type="Proteomes" id="UP000472265">
    <property type="component" value="Chromosome 16"/>
</dbReference>
<dbReference type="Pfam" id="PF02223">
    <property type="entry name" value="Thymidylate_kin"/>
    <property type="match status" value="1"/>
</dbReference>
<dbReference type="PANTHER" id="PTHR10344">
    <property type="entry name" value="THYMIDYLATE KINASE"/>
    <property type="match status" value="1"/>
</dbReference>
<dbReference type="InterPro" id="IPR039430">
    <property type="entry name" value="Thymidylate_kin-like_dom"/>
</dbReference>
<evidence type="ECO:0000256" key="1">
    <source>
        <dbReference type="ARBA" id="ARBA00004173"/>
    </source>
</evidence>
<dbReference type="Ensembl" id="ENSSAUT00010068715.1">
    <property type="protein sequence ID" value="ENSSAUP00010065609.1"/>
    <property type="gene ID" value="ENSSAUG00010026241.1"/>
</dbReference>
<evidence type="ECO:0000256" key="6">
    <source>
        <dbReference type="ARBA" id="ARBA00022840"/>
    </source>
</evidence>
<evidence type="ECO:0000256" key="10">
    <source>
        <dbReference type="ARBA" id="ARBA00023128"/>
    </source>
</evidence>
<dbReference type="RefSeq" id="XP_030248221.1">
    <property type="nucleotide sequence ID" value="XM_030392361.1"/>
</dbReference>
<keyword evidence="3" id="KW-0808">Transferase</keyword>
<dbReference type="GO" id="GO:0004550">
    <property type="term" value="F:nucleoside diphosphate kinase activity"/>
    <property type="evidence" value="ECO:0007669"/>
    <property type="project" value="TreeGrafter"/>
</dbReference>
<evidence type="ECO:0000313" key="17">
    <source>
        <dbReference type="Ensembl" id="ENSSAUP00010065609.1"/>
    </source>
</evidence>
<dbReference type="GO" id="GO:0005524">
    <property type="term" value="F:ATP binding"/>
    <property type="evidence" value="ECO:0007669"/>
    <property type="project" value="UniProtKB-KW"/>
</dbReference>
<dbReference type="SUPFAM" id="SSF52540">
    <property type="entry name" value="P-loop containing nucleoside triphosphate hydrolases"/>
    <property type="match status" value="1"/>
</dbReference>
<comment type="similarity">
    <text evidence="2">Belongs to the thymidylate kinase family.</text>
</comment>
<evidence type="ECO:0000256" key="5">
    <source>
        <dbReference type="ARBA" id="ARBA00022777"/>
    </source>
</evidence>
<keyword evidence="7" id="KW-0809">Transit peptide</keyword>
<keyword evidence="8" id="KW-0665">Pyrimidine biosynthesis</keyword>
<evidence type="ECO:0000256" key="13">
    <source>
        <dbReference type="ARBA" id="ARBA00066590"/>
    </source>
</evidence>
<dbReference type="PANTHER" id="PTHR10344:SF4">
    <property type="entry name" value="UMP-CMP KINASE 2, MITOCHONDRIAL"/>
    <property type="match status" value="1"/>
</dbReference>
<evidence type="ECO:0000256" key="4">
    <source>
        <dbReference type="ARBA" id="ARBA00022741"/>
    </source>
</evidence>
<reference evidence="17" key="1">
    <citation type="submission" date="2021-04" db="EMBL/GenBank/DDBJ databases">
        <authorList>
            <consortium name="Wellcome Sanger Institute Data Sharing"/>
        </authorList>
    </citation>
    <scope>NUCLEOTIDE SEQUENCE [LARGE SCALE GENOMIC DNA]</scope>
</reference>
<dbReference type="OMA" id="CYSVLVC"/>
<evidence type="ECO:0000256" key="7">
    <source>
        <dbReference type="ARBA" id="ARBA00022946"/>
    </source>
</evidence>
<organism evidence="17 18">
    <name type="scientific">Sparus aurata</name>
    <name type="common">Gilthead sea bream</name>
    <dbReference type="NCBI Taxonomy" id="8175"/>
    <lineage>
        <taxon>Eukaryota</taxon>
        <taxon>Metazoa</taxon>
        <taxon>Chordata</taxon>
        <taxon>Craniata</taxon>
        <taxon>Vertebrata</taxon>
        <taxon>Euteleostomi</taxon>
        <taxon>Actinopterygii</taxon>
        <taxon>Neopterygii</taxon>
        <taxon>Teleostei</taxon>
        <taxon>Neoteleostei</taxon>
        <taxon>Acanthomorphata</taxon>
        <taxon>Eupercaria</taxon>
        <taxon>Spariformes</taxon>
        <taxon>Sparidae</taxon>
        <taxon>Sparus</taxon>
    </lineage>
</organism>
<dbReference type="GO" id="GO:0006227">
    <property type="term" value="P:dUDP biosynthetic process"/>
    <property type="evidence" value="ECO:0007669"/>
    <property type="project" value="TreeGrafter"/>
</dbReference>
<keyword evidence="4" id="KW-0547">Nucleotide-binding</keyword>
<evidence type="ECO:0000256" key="11">
    <source>
        <dbReference type="ARBA" id="ARBA00051396"/>
    </source>
</evidence>